<evidence type="ECO:0000313" key="1">
    <source>
        <dbReference type="EMBL" id="CBW74605.1"/>
    </source>
</evidence>
<dbReference type="AlphaFoldDB" id="E5APS2"/>
<dbReference type="KEGG" id="brh:RBRH_02320"/>
<reference evidence="1 2" key="1">
    <citation type="journal article" date="2011" name="J. Bacteriol.">
        <title>Complete genome sequence of Burkholderia rhizoxinica, an endosymbiont of Rhizopus microsporus.</title>
        <authorList>
            <person name="Lackner G."/>
            <person name="Moebius N."/>
            <person name="Partida-Martinez L."/>
            <person name="Hertweck C."/>
        </authorList>
    </citation>
    <scope>NUCLEOTIDE SEQUENCE [LARGE SCALE GENOMIC DNA]</scope>
    <source>
        <strain evidence="2">DSM 19002 / CIP 109453 / HKI 454</strain>
    </source>
</reference>
<gene>
    <name evidence="1" type="ordered locus">RBRH_02320</name>
</gene>
<dbReference type="HOGENOM" id="CLU_2599325_0_0_4"/>
<accession>E5APS2</accession>
<sequence length="79" mass="8800">MFDGVAKKQLVVARDVRGTTKQRQCGMRASMRRFRLVLQSAIWFSMAVALRNAAVGAAIVKHIAGQPGDCWRRAGQGWR</sequence>
<evidence type="ECO:0000313" key="2">
    <source>
        <dbReference type="Proteomes" id="UP000007437"/>
    </source>
</evidence>
<name>E5APS2_MYCRK</name>
<proteinExistence type="predicted"/>
<organism evidence="1 2">
    <name type="scientific">Mycetohabitans rhizoxinica (strain DSM 19002 / CIP 109453 / HKI 454)</name>
    <name type="common">Paraburkholderia rhizoxinica</name>
    <dbReference type="NCBI Taxonomy" id="882378"/>
    <lineage>
        <taxon>Bacteria</taxon>
        <taxon>Pseudomonadati</taxon>
        <taxon>Pseudomonadota</taxon>
        <taxon>Betaproteobacteria</taxon>
        <taxon>Burkholderiales</taxon>
        <taxon>Burkholderiaceae</taxon>
        <taxon>Mycetohabitans</taxon>
    </lineage>
</organism>
<protein>
    <submittedName>
        <fullName evidence="1">Uncharacterized protein</fullName>
    </submittedName>
</protein>
<dbReference type="EMBL" id="FR687359">
    <property type="protein sequence ID" value="CBW74605.1"/>
    <property type="molecule type" value="Genomic_DNA"/>
</dbReference>
<dbReference type="Proteomes" id="UP000007437">
    <property type="component" value="Chromosome"/>
</dbReference>